<comment type="caution">
    <text evidence="1">The sequence shown here is derived from an EMBL/GenBank/DDBJ whole genome shotgun (WGS) entry which is preliminary data.</text>
</comment>
<dbReference type="PANTHER" id="PTHR43437:SF3">
    <property type="entry name" value="HYDROXYACYL-THIOESTER DEHYDRATASE TYPE 2, MITOCHONDRIAL"/>
    <property type="match status" value="1"/>
</dbReference>
<dbReference type="InterPro" id="IPR050965">
    <property type="entry name" value="UPF0336/Enoyl-CoA_hydratase"/>
</dbReference>
<dbReference type="GO" id="GO:0019171">
    <property type="term" value="F:(3R)-hydroxyacyl-[acyl-carrier-protein] dehydratase activity"/>
    <property type="evidence" value="ECO:0007669"/>
    <property type="project" value="TreeGrafter"/>
</dbReference>
<accession>A0A556AWU8</accession>
<dbReference type="Proteomes" id="UP000318405">
    <property type="component" value="Unassembled WGS sequence"/>
</dbReference>
<gene>
    <name evidence="1" type="ORF">FOZ76_06545</name>
</gene>
<keyword evidence="2" id="KW-1185">Reference proteome</keyword>
<sequence length="128" mass="13994">MAPAEGLPRYQALRIGQRAHVERRYSRADIDAWAALAGQAQAPAEVPEPLIAALYSYLLGEHVPGHGTNYLKQRMRFHAAGRAGESLQTSVRITRLRPDKALVNLDTLCTGEGGRVLCRGDALVRFAC</sequence>
<dbReference type="OrthoDB" id="9800237at2"/>
<dbReference type="AlphaFoldDB" id="A0A556AWU8"/>
<proteinExistence type="predicted"/>
<evidence type="ECO:0000313" key="2">
    <source>
        <dbReference type="Proteomes" id="UP000318405"/>
    </source>
</evidence>
<protein>
    <recommendedName>
        <fullName evidence="3">MaoC-like domain-containing protein</fullName>
    </recommendedName>
</protein>
<organism evidence="1 2">
    <name type="scientific">Verticiella sediminum</name>
    <dbReference type="NCBI Taxonomy" id="1247510"/>
    <lineage>
        <taxon>Bacteria</taxon>
        <taxon>Pseudomonadati</taxon>
        <taxon>Pseudomonadota</taxon>
        <taxon>Betaproteobacteria</taxon>
        <taxon>Burkholderiales</taxon>
        <taxon>Alcaligenaceae</taxon>
        <taxon>Verticiella</taxon>
    </lineage>
</organism>
<dbReference type="InterPro" id="IPR029069">
    <property type="entry name" value="HotDog_dom_sf"/>
</dbReference>
<dbReference type="PANTHER" id="PTHR43437">
    <property type="entry name" value="HYDROXYACYL-THIOESTER DEHYDRATASE TYPE 2, MITOCHONDRIAL-RELATED"/>
    <property type="match status" value="1"/>
</dbReference>
<dbReference type="GO" id="GO:0006633">
    <property type="term" value="P:fatty acid biosynthetic process"/>
    <property type="evidence" value="ECO:0007669"/>
    <property type="project" value="TreeGrafter"/>
</dbReference>
<dbReference type="EMBL" id="VLTJ01000010">
    <property type="protein sequence ID" value="TSH97418.1"/>
    <property type="molecule type" value="Genomic_DNA"/>
</dbReference>
<dbReference type="SUPFAM" id="SSF54637">
    <property type="entry name" value="Thioesterase/thiol ester dehydrase-isomerase"/>
    <property type="match status" value="1"/>
</dbReference>
<dbReference type="Gene3D" id="3.10.129.10">
    <property type="entry name" value="Hotdog Thioesterase"/>
    <property type="match status" value="1"/>
</dbReference>
<name>A0A556AWU8_9BURK</name>
<reference evidence="1 2" key="1">
    <citation type="submission" date="2019-07" db="EMBL/GenBank/DDBJ databases">
        <title>Qingshengfaniella alkalisoli gen. nov., sp. nov., isolated from saline soil.</title>
        <authorList>
            <person name="Xu L."/>
            <person name="Huang X.-X."/>
            <person name="Sun J.-Q."/>
        </authorList>
    </citation>
    <scope>NUCLEOTIDE SEQUENCE [LARGE SCALE GENOMIC DNA]</scope>
    <source>
        <strain evidence="1 2">DSM 27279</strain>
    </source>
</reference>
<evidence type="ECO:0008006" key="3">
    <source>
        <dbReference type="Google" id="ProtNLM"/>
    </source>
</evidence>
<evidence type="ECO:0000313" key="1">
    <source>
        <dbReference type="EMBL" id="TSH97418.1"/>
    </source>
</evidence>